<dbReference type="RefSeq" id="WP_135948664.1">
    <property type="nucleotide sequence ID" value="NZ_CP158846.1"/>
</dbReference>
<gene>
    <name evidence="1" type="ORF">E5344_03305</name>
</gene>
<dbReference type="AlphaFoldDB" id="A0A4S2DCS0"/>
<name>A0A4S2DCS0_9MICO</name>
<evidence type="ECO:0000313" key="2">
    <source>
        <dbReference type="Proteomes" id="UP000309893"/>
    </source>
</evidence>
<protein>
    <submittedName>
        <fullName evidence="1">Uncharacterized protein</fullName>
    </submittedName>
</protein>
<evidence type="ECO:0000313" key="1">
    <source>
        <dbReference type="EMBL" id="TGY39636.1"/>
    </source>
</evidence>
<sequence>MHLTGTQADEILMRAGIAAIYYDPLEGAASAEYSIEKDIDFVLEDLEPAQLQAEDLDELRRLCRHAISDPTTARRQLRDHVLSAVVSDEPAA</sequence>
<organism evidence="1 2">
    <name type="scientific">Microbacterium laevaniformans</name>
    <dbReference type="NCBI Taxonomy" id="36807"/>
    <lineage>
        <taxon>Bacteria</taxon>
        <taxon>Bacillati</taxon>
        <taxon>Actinomycetota</taxon>
        <taxon>Actinomycetes</taxon>
        <taxon>Micrococcales</taxon>
        <taxon>Microbacteriaceae</taxon>
        <taxon>Microbacterium</taxon>
    </lineage>
</organism>
<reference evidence="1 2" key="1">
    <citation type="submission" date="2019-04" db="EMBL/GenBank/DDBJ databases">
        <title>Microbes associate with the intestines of laboratory mice.</title>
        <authorList>
            <person name="Navarre W."/>
            <person name="Wong E."/>
            <person name="Huang K."/>
            <person name="Tropini C."/>
            <person name="Ng K."/>
            <person name="Yu B."/>
        </authorList>
    </citation>
    <scope>NUCLEOTIDE SEQUENCE [LARGE SCALE GENOMIC DNA]</scope>
    <source>
        <strain evidence="1 2">NM46_B2-13</strain>
    </source>
</reference>
<dbReference type="Proteomes" id="UP000309893">
    <property type="component" value="Unassembled WGS sequence"/>
</dbReference>
<accession>A0A4S2DCS0</accession>
<comment type="caution">
    <text evidence="1">The sequence shown here is derived from an EMBL/GenBank/DDBJ whole genome shotgun (WGS) entry which is preliminary data.</text>
</comment>
<dbReference type="EMBL" id="SRYO01000001">
    <property type="protein sequence ID" value="TGY39636.1"/>
    <property type="molecule type" value="Genomic_DNA"/>
</dbReference>
<proteinExistence type="predicted"/>